<accession>A0AAN8X9U8</accession>
<proteinExistence type="predicted"/>
<reference evidence="2 3" key="1">
    <citation type="submission" date="2023-11" db="EMBL/GenBank/DDBJ databases">
        <title>Halocaridina rubra genome assembly.</title>
        <authorList>
            <person name="Smith C."/>
        </authorList>
    </citation>
    <scope>NUCLEOTIDE SEQUENCE [LARGE SCALE GENOMIC DNA]</scope>
    <source>
        <strain evidence="2">EP-1</strain>
        <tissue evidence="2">Whole</tissue>
    </source>
</reference>
<keyword evidence="3" id="KW-1185">Reference proteome</keyword>
<evidence type="ECO:0000256" key="1">
    <source>
        <dbReference type="SAM" id="Phobius"/>
    </source>
</evidence>
<feature type="non-terminal residue" evidence="2">
    <location>
        <position position="104"/>
    </location>
</feature>
<evidence type="ECO:0000313" key="3">
    <source>
        <dbReference type="Proteomes" id="UP001381693"/>
    </source>
</evidence>
<dbReference type="Proteomes" id="UP001381693">
    <property type="component" value="Unassembled WGS sequence"/>
</dbReference>
<dbReference type="EMBL" id="JAXCGZ010005944">
    <property type="protein sequence ID" value="KAK7080412.1"/>
    <property type="molecule type" value="Genomic_DNA"/>
</dbReference>
<protein>
    <submittedName>
        <fullName evidence="2">Uncharacterized protein</fullName>
    </submittedName>
</protein>
<feature type="transmembrane region" description="Helical" evidence="1">
    <location>
        <begin position="41"/>
        <end position="65"/>
    </location>
</feature>
<organism evidence="2 3">
    <name type="scientific">Halocaridina rubra</name>
    <name type="common">Hawaiian red shrimp</name>
    <dbReference type="NCBI Taxonomy" id="373956"/>
    <lineage>
        <taxon>Eukaryota</taxon>
        <taxon>Metazoa</taxon>
        <taxon>Ecdysozoa</taxon>
        <taxon>Arthropoda</taxon>
        <taxon>Crustacea</taxon>
        <taxon>Multicrustacea</taxon>
        <taxon>Malacostraca</taxon>
        <taxon>Eumalacostraca</taxon>
        <taxon>Eucarida</taxon>
        <taxon>Decapoda</taxon>
        <taxon>Pleocyemata</taxon>
        <taxon>Caridea</taxon>
        <taxon>Atyoidea</taxon>
        <taxon>Atyidae</taxon>
        <taxon>Halocaridina</taxon>
    </lineage>
</organism>
<keyword evidence="1" id="KW-0472">Membrane</keyword>
<dbReference type="AlphaFoldDB" id="A0AAN8X9U8"/>
<keyword evidence="1" id="KW-0812">Transmembrane</keyword>
<evidence type="ECO:0000313" key="2">
    <source>
        <dbReference type="EMBL" id="KAK7080412.1"/>
    </source>
</evidence>
<gene>
    <name evidence="2" type="ORF">SK128_000750</name>
</gene>
<sequence length="104" mass="12421">MTGLVKEEDVGKEVAENVGQAYGEWFISYMKIFSRRMLEWFLVYMFGYYGVSFGWLMAPLFFLVLRDKRAKEKRIKFDIIRSIANADEKDILQEFQRFANLPSW</sequence>
<name>A0AAN8X9U8_HALRR</name>
<keyword evidence="1" id="KW-1133">Transmembrane helix</keyword>
<comment type="caution">
    <text evidence="2">The sequence shown here is derived from an EMBL/GenBank/DDBJ whole genome shotgun (WGS) entry which is preliminary data.</text>
</comment>